<protein>
    <submittedName>
        <fullName evidence="2">Helix-turn-helix domain-containing protein</fullName>
    </submittedName>
</protein>
<feature type="domain" description="Cytoskeleton protein RodZ-like C-terminal" evidence="1">
    <location>
        <begin position="189"/>
        <end position="260"/>
    </location>
</feature>
<dbReference type="Pfam" id="PF13413">
    <property type="entry name" value="HTH_25"/>
    <property type="match status" value="1"/>
</dbReference>
<organism evidence="2 3">
    <name type="scientific">Lysobacter brunescens</name>
    <dbReference type="NCBI Taxonomy" id="262323"/>
    <lineage>
        <taxon>Bacteria</taxon>
        <taxon>Pseudomonadati</taxon>
        <taxon>Pseudomonadota</taxon>
        <taxon>Gammaproteobacteria</taxon>
        <taxon>Lysobacterales</taxon>
        <taxon>Lysobacteraceae</taxon>
        <taxon>Lysobacter</taxon>
    </lineage>
</organism>
<comment type="caution">
    <text evidence="2">The sequence shown here is derived from an EMBL/GenBank/DDBJ whole genome shotgun (WGS) entry which is preliminary data.</text>
</comment>
<dbReference type="Gene3D" id="1.10.260.40">
    <property type="entry name" value="lambda repressor-like DNA-binding domains"/>
    <property type="match status" value="1"/>
</dbReference>
<keyword evidence="3" id="KW-1185">Reference proteome</keyword>
<reference evidence="3" key="1">
    <citation type="journal article" date="2019" name="Int. J. Syst. Evol. Microbiol.">
        <title>The Global Catalogue of Microorganisms (GCM) 10K type strain sequencing project: providing services to taxonomists for standard genome sequencing and annotation.</title>
        <authorList>
            <consortium name="The Broad Institute Genomics Platform"/>
            <consortium name="The Broad Institute Genome Sequencing Center for Infectious Disease"/>
            <person name="Wu L."/>
            <person name="Ma J."/>
        </authorList>
    </citation>
    <scope>NUCLEOTIDE SEQUENCE [LARGE SCALE GENOMIC DNA]</scope>
    <source>
        <strain evidence="3">CCUG 55585</strain>
    </source>
</reference>
<proteinExistence type="predicted"/>
<dbReference type="RefSeq" id="WP_386825186.1">
    <property type="nucleotide sequence ID" value="NZ_JBHTIF010000003.1"/>
</dbReference>
<name>A0ABW2YK84_9GAMM</name>
<dbReference type="PANTHER" id="PTHR34475">
    <property type="match status" value="1"/>
</dbReference>
<dbReference type="InterPro" id="IPR010982">
    <property type="entry name" value="Lambda_DNA-bd_dom_sf"/>
</dbReference>
<dbReference type="EMBL" id="JBHTIF010000003">
    <property type="protein sequence ID" value="MFD0726919.1"/>
    <property type="molecule type" value="Genomic_DNA"/>
</dbReference>
<dbReference type="InterPro" id="IPR050400">
    <property type="entry name" value="Bact_Cytoskel_RodZ"/>
</dbReference>
<dbReference type="CDD" id="cd00093">
    <property type="entry name" value="HTH_XRE"/>
    <property type="match status" value="1"/>
</dbReference>
<evidence type="ECO:0000313" key="3">
    <source>
        <dbReference type="Proteomes" id="UP001597110"/>
    </source>
</evidence>
<gene>
    <name evidence="2" type="ORF">ACFQ0E_15080</name>
</gene>
<evidence type="ECO:0000313" key="2">
    <source>
        <dbReference type="EMBL" id="MFD0726919.1"/>
    </source>
</evidence>
<sequence length="272" mass="28773">MPETVRGIGERLRQARVRAGISPAEAGAKLKMPTHVIEALEREDWSRIGAPVFVRGHLRSYAKLLGLPADAIAANVAVPAPKAAELVPRTYTPRMQRVVEQTGRRLVYVLITATIAVPVWLATRSHLDGSANDAVPLDGAASLTLPQPATATTADTGTASARVQPEPLVASIAPMPQRPQATTAASDLTVSFSGESWVRVTAADGSVIEQALVQPGQQRVFKAGQLGQAVLGNAQAIAVQYQGRPVDLTPYIRANVARFTVSSDGSLQPVDR</sequence>
<dbReference type="InterPro" id="IPR001387">
    <property type="entry name" value="Cro/C1-type_HTH"/>
</dbReference>
<accession>A0ABW2YK84</accession>
<dbReference type="Proteomes" id="UP001597110">
    <property type="component" value="Unassembled WGS sequence"/>
</dbReference>
<dbReference type="Pfam" id="PF13464">
    <property type="entry name" value="RodZ_C"/>
    <property type="match status" value="1"/>
</dbReference>
<dbReference type="InterPro" id="IPR025194">
    <property type="entry name" value="RodZ-like_C"/>
</dbReference>
<evidence type="ECO:0000259" key="1">
    <source>
        <dbReference type="Pfam" id="PF13464"/>
    </source>
</evidence>
<dbReference type="PANTHER" id="PTHR34475:SF1">
    <property type="entry name" value="CYTOSKELETON PROTEIN RODZ"/>
    <property type="match status" value="1"/>
</dbReference>